<organism evidence="9 10">
    <name type="scientific">Naganishia liquefaciens</name>
    <dbReference type="NCBI Taxonomy" id="104408"/>
    <lineage>
        <taxon>Eukaryota</taxon>
        <taxon>Fungi</taxon>
        <taxon>Dikarya</taxon>
        <taxon>Basidiomycota</taxon>
        <taxon>Agaricomycotina</taxon>
        <taxon>Tremellomycetes</taxon>
        <taxon>Filobasidiales</taxon>
        <taxon>Filobasidiaceae</taxon>
        <taxon>Naganishia</taxon>
    </lineage>
</organism>
<feature type="domain" description="RING-type" evidence="8">
    <location>
        <begin position="119"/>
        <end position="159"/>
    </location>
</feature>
<feature type="region of interest" description="Disordered" evidence="7">
    <location>
        <begin position="666"/>
        <end position="711"/>
    </location>
</feature>
<dbReference type="GO" id="GO:0061630">
    <property type="term" value="F:ubiquitin protein ligase activity"/>
    <property type="evidence" value="ECO:0007669"/>
    <property type="project" value="UniProtKB-EC"/>
</dbReference>
<name>A0A8H3YFW4_9TREE</name>
<evidence type="ECO:0000256" key="1">
    <source>
        <dbReference type="ARBA" id="ARBA00000900"/>
    </source>
</evidence>
<evidence type="ECO:0000256" key="3">
    <source>
        <dbReference type="ARBA" id="ARBA00022679"/>
    </source>
</evidence>
<feature type="compositionally biased region" description="Basic residues" evidence="7">
    <location>
        <begin position="444"/>
        <end position="455"/>
    </location>
</feature>
<keyword evidence="4" id="KW-0805">Transcription regulation</keyword>
<keyword evidence="5" id="KW-0804">Transcription</keyword>
<dbReference type="EMBL" id="BLZA01000028">
    <property type="protein sequence ID" value="GHJ88150.1"/>
    <property type="molecule type" value="Genomic_DNA"/>
</dbReference>
<keyword evidence="6" id="KW-0862">Zinc</keyword>
<evidence type="ECO:0000256" key="6">
    <source>
        <dbReference type="PROSITE-ProRule" id="PRU00175"/>
    </source>
</evidence>
<feature type="region of interest" description="Disordered" evidence="7">
    <location>
        <begin position="1"/>
        <end position="75"/>
    </location>
</feature>
<feature type="compositionally biased region" description="Low complexity" evidence="7">
    <location>
        <begin position="417"/>
        <end position="436"/>
    </location>
</feature>
<evidence type="ECO:0000256" key="4">
    <source>
        <dbReference type="ARBA" id="ARBA00023015"/>
    </source>
</evidence>
<feature type="compositionally biased region" description="Basic and acidic residues" evidence="7">
    <location>
        <begin position="548"/>
        <end position="565"/>
    </location>
</feature>
<evidence type="ECO:0000256" key="2">
    <source>
        <dbReference type="ARBA" id="ARBA00012483"/>
    </source>
</evidence>
<dbReference type="Pfam" id="PF13920">
    <property type="entry name" value="zf-C3HC4_3"/>
    <property type="match status" value="1"/>
</dbReference>
<dbReference type="GO" id="GO:0006513">
    <property type="term" value="P:protein monoubiquitination"/>
    <property type="evidence" value="ECO:0007669"/>
    <property type="project" value="TreeGrafter"/>
</dbReference>
<dbReference type="PANTHER" id="PTHR46077">
    <property type="entry name" value="E3 UBIQUITIN-PROTEIN LIGASE TOPORS"/>
    <property type="match status" value="1"/>
</dbReference>
<comment type="caution">
    <text evidence="9">The sequence shown here is derived from an EMBL/GenBank/DDBJ whole genome shotgun (WGS) entry which is preliminary data.</text>
</comment>
<gene>
    <name evidence="9" type="ORF">NliqN6_4552</name>
</gene>
<evidence type="ECO:0000259" key="8">
    <source>
        <dbReference type="PROSITE" id="PS50089"/>
    </source>
</evidence>
<dbReference type="Proteomes" id="UP000620104">
    <property type="component" value="Unassembled WGS sequence"/>
</dbReference>
<feature type="region of interest" description="Disordered" evidence="7">
    <location>
        <begin position="587"/>
        <end position="606"/>
    </location>
</feature>
<keyword evidence="3" id="KW-0808">Transferase</keyword>
<keyword evidence="6" id="KW-0863">Zinc-finger</keyword>
<evidence type="ECO:0000313" key="9">
    <source>
        <dbReference type="EMBL" id="GHJ88150.1"/>
    </source>
</evidence>
<dbReference type="SMART" id="SM00184">
    <property type="entry name" value="RING"/>
    <property type="match status" value="1"/>
</dbReference>
<dbReference type="AlphaFoldDB" id="A0A8H3YFW4"/>
<evidence type="ECO:0000313" key="10">
    <source>
        <dbReference type="Proteomes" id="UP000620104"/>
    </source>
</evidence>
<keyword evidence="10" id="KW-1185">Reference proteome</keyword>
<proteinExistence type="predicted"/>
<accession>A0A8H3YFW4</accession>
<dbReference type="PROSITE" id="PS50089">
    <property type="entry name" value="ZF_RING_2"/>
    <property type="match status" value="1"/>
</dbReference>
<dbReference type="GO" id="GO:0008270">
    <property type="term" value="F:zinc ion binding"/>
    <property type="evidence" value="ECO:0007669"/>
    <property type="project" value="UniProtKB-KW"/>
</dbReference>
<reference evidence="9" key="1">
    <citation type="submission" date="2020-07" db="EMBL/GenBank/DDBJ databases">
        <title>Draft Genome Sequence of a Deep-Sea Yeast, Naganishia (Cryptococcus) liquefaciens strain N6.</title>
        <authorList>
            <person name="Han Y.W."/>
            <person name="Kajitani R."/>
            <person name="Morimoto H."/>
            <person name="Parhat M."/>
            <person name="Tsubouchi H."/>
            <person name="Bakenova O."/>
            <person name="Ogata M."/>
            <person name="Argunhan B."/>
            <person name="Aoki R."/>
            <person name="Kajiwara S."/>
            <person name="Itoh T."/>
            <person name="Iwasaki H."/>
        </authorList>
    </citation>
    <scope>NUCLEOTIDE SEQUENCE</scope>
    <source>
        <strain evidence="9">N6</strain>
    </source>
</reference>
<protein>
    <recommendedName>
        <fullName evidence="2">RING-type E3 ubiquitin transferase</fullName>
        <ecNumber evidence="2">2.3.2.27</ecNumber>
    </recommendedName>
</protein>
<keyword evidence="6" id="KW-0479">Metal-binding</keyword>
<dbReference type="PANTHER" id="PTHR46077:SF1">
    <property type="entry name" value="TOP1 BINDING ARGININE_SERINE RICH PROTEIN, E3 UBIQUITIN LIGASE"/>
    <property type="match status" value="1"/>
</dbReference>
<dbReference type="OrthoDB" id="21204at2759"/>
<sequence length="766" mass="85827">MSSPNNAMTALVPTSVVSKTRKNSRHLAPEERIARGPLTPGSLSPEAFRQMPLDETEAPTEQERSQRLKGKGKQPMLEDEVEFLAESKTERSGEDARRMSVVSVAMREEASDDEGQDLCVICLQAVRNPTIVGECGHKIFCFECINVWANQSRKCPLCTRPMTPFLLHELDSPVGPVKFYLSPLPTIRPNPVTAPLPATRARRRLSDRPSGELGYSARDGLVGRRTDLWARVKRDSRGVAEEDLLERAVERRREVYRYGLYAKHIASNSFTRFKPCPTPCQFAESPDTIARATSFIRRELRVWRHLDVEFLTTYIVSLMKSIDIRSEPAVRLLADFLDERGSIGRGRRGAEQFAHEVYSFLRSPYRDLALYDAIAQYDPVPGNQSDSESDVESIPRNRQSSVEIRNCPSQVDGSRARSQSVHSEASSQSSASVRSISPPPMDKSRKRTKLSPRRWNRSDSYVVASHWPNSYGNGTHRESVGRRWNHRDSWVNDQFKRDDKRRREEKPVRAPKSEAVLIPERPAPVHRGMRGWGEVEQNDDITVMDVEPDSKPQPRAVDNSERQKPSEATPPMTETKSSLELRIFGVAGRAPQPDPTRVPSTGISYDPDWEDRALDSAIWTGADPIRSLKGVEKDVAPETAQVKEDSNDLGRNANRGRLLARLEREKKQQAKTLERSPAAVTAQDLTVTESTTANTQEVTDPPAAEAEAMAKARLQSQLKLRLEREKAASVAKASQAEKATNPVDRAAALRAKLLEKKLAASQAQRA</sequence>
<evidence type="ECO:0000256" key="5">
    <source>
        <dbReference type="ARBA" id="ARBA00023163"/>
    </source>
</evidence>
<evidence type="ECO:0000256" key="7">
    <source>
        <dbReference type="SAM" id="MobiDB-lite"/>
    </source>
</evidence>
<dbReference type="InterPro" id="IPR013083">
    <property type="entry name" value="Znf_RING/FYVE/PHD"/>
</dbReference>
<feature type="compositionally biased region" description="Polar residues" evidence="7">
    <location>
        <begin position="683"/>
        <end position="698"/>
    </location>
</feature>
<dbReference type="GO" id="GO:0000209">
    <property type="term" value="P:protein polyubiquitination"/>
    <property type="evidence" value="ECO:0007669"/>
    <property type="project" value="TreeGrafter"/>
</dbReference>
<dbReference type="Gene3D" id="3.30.40.10">
    <property type="entry name" value="Zinc/RING finger domain, C3HC4 (zinc finger)"/>
    <property type="match status" value="1"/>
</dbReference>
<dbReference type="InterPro" id="IPR001841">
    <property type="entry name" value="Znf_RING"/>
</dbReference>
<dbReference type="EC" id="2.3.2.27" evidence="2"/>
<feature type="compositionally biased region" description="Polar residues" evidence="7">
    <location>
        <begin position="396"/>
        <end position="412"/>
    </location>
</feature>
<comment type="catalytic activity">
    <reaction evidence="1">
        <text>S-ubiquitinyl-[E2 ubiquitin-conjugating enzyme]-L-cysteine + [acceptor protein]-L-lysine = [E2 ubiquitin-conjugating enzyme]-L-cysteine + N(6)-ubiquitinyl-[acceptor protein]-L-lysine.</text>
        <dbReference type="EC" id="2.3.2.27"/>
    </reaction>
</comment>
<dbReference type="SUPFAM" id="SSF57850">
    <property type="entry name" value="RING/U-box"/>
    <property type="match status" value="1"/>
</dbReference>
<feature type="region of interest" description="Disordered" evidence="7">
    <location>
        <begin position="380"/>
        <end position="455"/>
    </location>
</feature>
<feature type="region of interest" description="Disordered" evidence="7">
    <location>
        <begin position="545"/>
        <end position="578"/>
    </location>
</feature>